<dbReference type="Gene3D" id="3.40.30.10">
    <property type="entry name" value="Glutaredoxin"/>
    <property type="match status" value="1"/>
</dbReference>
<gene>
    <name evidence="3" type="ordered locus">Acid_2657</name>
</gene>
<evidence type="ECO:0000256" key="1">
    <source>
        <dbReference type="SAM" id="SignalP"/>
    </source>
</evidence>
<name>Q024D0_SOLUE</name>
<dbReference type="SUPFAM" id="SSF52833">
    <property type="entry name" value="Thioredoxin-like"/>
    <property type="match status" value="1"/>
</dbReference>
<protein>
    <submittedName>
        <fullName evidence="3">Redoxin domain protein</fullName>
    </submittedName>
</protein>
<dbReference type="PROSITE" id="PS51352">
    <property type="entry name" value="THIOREDOXIN_2"/>
    <property type="match status" value="1"/>
</dbReference>
<feature type="domain" description="Thioredoxin" evidence="2">
    <location>
        <begin position="21"/>
        <end position="172"/>
    </location>
</feature>
<dbReference type="CDD" id="cd02966">
    <property type="entry name" value="TlpA_like_family"/>
    <property type="match status" value="1"/>
</dbReference>
<dbReference type="KEGG" id="sus:Acid_2657"/>
<reference evidence="3" key="1">
    <citation type="submission" date="2006-10" db="EMBL/GenBank/DDBJ databases">
        <title>Complete sequence of Solibacter usitatus Ellin6076.</title>
        <authorList>
            <consortium name="US DOE Joint Genome Institute"/>
            <person name="Copeland A."/>
            <person name="Lucas S."/>
            <person name="Lapidus A."/>
            <person name="Barry K."/>
            <person name="Detter J.C."/>
            <person name="Glavina del Rio T."/>
            <person name="Hammon N."/>
            <person name="Israni S."/>
            <person name="Dalin E."/>
            <person name="Tice H."/>
            <person name="Pitluck S."/>
            <person name="Thompson L.S."/>
            <person name="Brettin T."/>
            <person name="Bruce D."/>
            <person name="Han C."/>
            <person name="Tapia R."/>
            <person name="Gilna P."/>
            <person name="Schmutz J."/>
            <person name="Larimer F."/>
            <person name="Land M."/>
            <person name="Hauser L."/>
            <person name="Kyrpides N."/>
            <person name="Mikhailova N."/>
            <person name="Janssen P.H."/>
            <person name="Kuske C.R."/>
            <person name="Richardson P."/>
        </authorList>
    </citation>
    <scope>NUCLEOTIDE SEQUENCE</scope>
    <source>
        <strain evidence="3">Ellin6076</strain>
    </source>
</reference>
<dbReference type="Pfam" id="PF08534">
    <property type="entry name" value="Redoxin"/>
    <property type="match status" value="1"/>
</dbReference>
<dbReference type="InParanoid" id="Q024D0"/>
<dbReference type="STRING" id="234267.Acid_2657"/>
<feature type="chain" id="PRO_5004163224" evidence="1">
    <location>
        <begin position="21"/>
        <end position="185"/>
    </location>
</feature>
<dbReference type="HOGENOM" id="CLU_042529_11_0_0"/>
<keyword evidence="1" id="KW-0732">Signal</keyword>
<dbReference type="InterPro" id="IPR050553">
    <property type="entry name" value="Thioredoxin_ResA/DsbE_sf"/>
</dbReference>
<dbReference type="GO" id="GO:0016491">
    <property type="term" value="F:oxidoreductase activity"/>
    <property type="evidence" value="ECO:0007669"/>
    <property type="project" value="InterPro"/>
</dbReference>
<dbReference type="InterPro" id="IPR013740">
    <property type="entry name" value="Redoxin"/>
</dbReference>
<dbReference type="eggNOG" id="COG0526">
    <property type="taxonomic scope" value="Bacteria"/>
</dbReference>
<dbReference type="PANTHER" id="PTHR42852:SF13">
    <property type="entry name" value="PROTEIN DIPZ"/>
    <property type="match status" value="1"/>
</dbReference>
<dbReference type="PANTHER" id="PTHR42852">
    <property type="entry name" value="THIOL:DISULFIDE INTERCHANGE PROTEIN DSBE"/>
    <property type="match status" value="1"/>
</dbReference>
<dbReference type="EMBL" id="CP000473">
    <property type="protein sequence ID" value="ABJ83646.1"/>
    <property type="molecule type" value="Genomic_DNA"/>
</dbReference>
<proteinExistence type="predicted"/>
<sequence length="185" mass="20298" precursor="true">MNKLMRTLALIMIGCLAAAAAEIPRPAPELAVQGPGGKPLRLSQFRGKVVVLTLMHTTCQHCQDLTRLLVPIQKDYQARNVVVFEVAFNEDAPMTMGPFYKVFEPNFPVGLTNDAAVRQFLKWNDKTDGPLMVPHMTFIDAKGNIVYDHGDNDFFGASLDKNIRGLIDKMVAKAPAAATSAAKKK</sequence>
<organism evidence="3">
    <name type="scientific">Solibacter usitatus (strain Ellin6076)</name>
    <dbReference type="NCBI Taxonomy" id="234267"/>
    <lineage>
        <taxon>Bacteria</taxon>
        <taxon>Pseudomonadati</taxon>
        <taxon>Acidobacteriota</taxon>
        <taxon>Terriglobia</taxon>
        <taxon>Bryobacterales</taxon>
        <taxon>Solibacteraceae</taxon>
        <taxon>Candidatus Solibacter</taxon>
    </lineage>
</organism>
<evidence type="ECO:0000259" key="2">
    <source>
        <dbReference type="PROSITE" id="PS51352"/>
    </source>
</evidence>
<feature type="signal peptide" evidence="1">
    <location>
        <begin position="1"/>
        <end position="20"/>
    </location>
</feature>
<accession>Q024D0</accession>
<evidence type="ECO:0000313" key="3">
    <source>
        <dbReference type="EMBL" id="ABJ83646.1"/>
    </source>
</evidence>
<dbReference type="InterPro" id="IPR036249">
    <property type="entry name" value="Thioredoxin-like_sf"/>
</dbReference>
<dbReference type="AlphaFoldDB" id="Q024D0"/>
<dbReference type="InterPro" id="IPR013766">
    <property type="entry name" value="Thioredoxin_domain"/>
</dbReference>